<dbReference type="GO" id="GO:0005886">
    <property type="term" value="C:plasma membrane"/>
    <property type="evidence" value="ECO:0007669"/>
    <property type="project" value="UniProtKB-SubCell"/>
</dbReference>
<dbReference type="AlphaFoldDB" id="A0A2U9SA47"/>
<organism evidence="15 16">
    <name type="scientific">Azospirillum ramasamyi</name>
    <dbReference type="NCBI Taxonomy" id="682998"/>
    <lineage>
        <taxon>Bacteria</taxon>
        <taxon>Pseudomonadati</taxon>
        <taxon>Pseudomonadota</taxon>
        <taxon>Alphaproteobacteria</taxon>
        <taxon>Rhodospirillales</taxon>
        <taxon>Azospirillaceae</taxon>
        <taxon>Azospirillum</taxon>
    </lineage>
</organism>
<keyword evidence="5" id="KW-0547">Nucleotide-binding</keyword>
<keyword evidence="3" id="KW-0813">Transport</keyword>
<dbReference type="PROSITE" id="PS50893">
    <property type="entry name" value="ABC_TRANSPORTER_2"/>
    <property type="match status" value="1"/>
</dbReference>
<dbReference type="GO" id="GO:0015413">
    <property type="term" value="F:ABC-type nickel transporter activity"/>
    <property type="evidence" value="ECO:0007669"/>
    <property type="project" value="UniProtKB-EC"/>
</dbReference>
<keyword evidence="6 15" id="KW-0067">ATP-binding</keyword>
<reference evidence="15 16" key="1">
    <citation type="submission" date="2018-06" db="EMBL/GenBank/DDBJ databases">
        <title>Complete genome sequencing of Azospirillum sp. M2T2B2.</title>
        <authorList>
            <person name="Heo J."/>
            <person name="Kim S.-J."/>
            <person name="Kwon S.-W."/>
            <person name="Anandham R."/>
        </authorList>
    </citation>
    <scope>NUCLEOTIDE SEQUENCE [LARGE SCALE GENOMIC DNA]</scope>
    <source>
        <strain evidence="15 16">M2T2B2</strain>
        <plasmid evidence="15 16">unnamed7</plasmid>
    </source>
</reference>
<dbReference type="InterPro" id="IPR050388">
    <property type="entry name" value="ABC_Ni/Peptide_Import"/>
</dbReference>
<comment type="subunit">
    <text evidence="10">The complex is composed of two ATP-binding proteins (NikD and NikE), two transmembrane proteins (NikB and NikC) and a solute-binding protein (NikA).</text>
</comment>
<proteinExistence type="inferred from homology"/>
<evidence type="ECO:0000256" key="5">
    <source>
        <dbReference type="ARBA" id="ARBA00022741"/>
    </source>
</evidence>
<evidence type="ECO:0000256" key="13">
    <source>
        <dbReference type="ARBA" id="ARBA00048610"/>
    </source>
</evidence>
<dbReference type="Proteomes" id="UP000249605">
    <property type="component" value="Plasmid unnamed7"/>
</dbReference>
<evidence type="ECO:0000256" key="2">
    <source>
        <dbReference type="ARBA" id="ARBA00005417"/>
    </source>
</evidence>
<dbReference type="SUPFAM" id="SSF52540">
    <property type="entry name" value="P-loop containing nucleoside triphosphate hydrolases"/>
    <property type="match status" value="1"/>
</dbReference>
<dbReference type="GO" id="GO:0005524">
    <property type="term" value="F:ATP binding"/>
    <property type="evidence" value="ECO:0007669"/>
    <property type="project" value="UniProtKB-KW"/>
</dbReference>
<dbReference type="SMART" id="SM00382">
    <property type="entry name" value="AAA"/>
    <property type="match status" value="1"/>
</dbReference>
<dbReference type="EMBL" id="CP029831">
    <property type="protein sequence ID" value="AWU96354.1"/>
    <property type="molecule type" value="Genomic_DNA"/>
</dbReference>
<keyword evidence="15" id="KW-0614">Plasmid</keyword>
<evidence type="ECO:0000313" key="15">
    <source>
        <dbReference type="EMBL" id="AWU96354.1"/>
    </source>
</evidence>
<dbReference type="OrthoDB" id="37801at2"/>
<keyword evidence="16" id="KW-1185">Reference proteome</keyword>
<dbReference type="InterPro" id="IPR003439">
    <property type="entry name" value="ABC_transporter-like_ATP-bd"/>
</dbReference>
<sequence>MLAVKDLRVRFTRYRGLLRRQDMTVLDGVDVDARPGELVAMIGQSGAGKSLFAHAVLGILPANASVEGRMSFAGEPLDLARQRRLRGRRIALVPQAVTWLDPTATAGRQVGWGARAAGRPHGPAAIAGELARFDLAAATARLFPHQLSGGMARRVLTAIATVSQAELLIADEPTTGLDPDACRVALTLLRRLADEGCMVVVITHDLSAVLPFADRVAILHGGRTVEIADARTFRDGQPIHPYSRALRSALPEHGFSAPAQTQASGVAGDGCRHRGECDRASGTCAIPPEWTERGRGQVRCHHA</sequence>
<keyword evidence="7" id="KW-1278">Translocase</keyword>
<keyword evidence="4" id="KW-1003">Cell membrane</keyword>
<dbReference type="InterPro" id="IPR027417">
    <property type="entry name" value="P-loop_NTPase"/>
</dbReference>
<accession>A0A2U9SA47</accession>
<dbReference type="KEGG" id="azm:DM194_18895"/>
<evidence type="ECO:0000256" key="8">
    <source>
        <dbReference type="ARBA" id="ARBA00023065"/>
    </source>
</evidence>
<evidence type="ECO:0000256" key="4">
    <source>
        <dbReference type="ARBA" id="ARBA00022475"/>
    </source>
</evidence>
<comment type="similarity">
    <text evidence="2">Belongs to the ABC transporter superfamily.</text>
</comment>
<feature type="domain" description="ABC transporter" evidence="14">
    <location>
        <begin position="4"/>
        <end position="246"/>
    </location>
</feature>
<comment type="subcellular location">
    <subcellularLocation>
        <location evidence="1">Cell inner membrane</location>
        <topology evidence="1">Peripheral membrane protein</topology>
    </subcellularLocation>
</comment>
<dbReference type="Pfam" id="PF00005">
    <property type="entry name" value="ABC_tran"/>
    <property type="match status" value="1"/>
</dbReference>
<dbReference type="PANTHER" id="PTHR43297:SF13">
    <property type="entry name" value="NICKEL ABC TRANSPORTER, ATP-BINDING PROTEIN"/>
    <property type="match status" value="1"/>
</dbReference>
<evidence type="ECO:0000259" key="14">
    <source>
        <dbReference type="PROSITE" id="PS50893"/>
    </source>
</evidence>
<dbReference type="PANTHER" id="PTHR43297">
    <property type="entry name" value="OLIGOPEPTIDE TRANSPORT ATP-BINDING PROTEIN APPD"/>
    <property type="match status" value="1"/>
</dbReference>
<evidence type="ECO:0000256" key="12">
    <source>
        <dbReference type="ARBA" id="ARBA00044143"/>
    </source>
</evidence>
<evidence type="ECO:0000256" key="3">
    <source>
        <dbReference type="ARBA" id="ARBA00022448"/>
    </source>
</evidence>
<dbReference type="RefSeq" id="WP_111069094.1">
    <property type="nucleotide sequence ID" value="NZ_CP029831.1"/>
</dbReference>
<gene>
    <name evidence="15" type="ORF">DM194_18895</name>
</gene>
<dbReference type="Gene3D" id="3.40.50.300">
    <property type="entry name" value="P-loop containing nucleotide triphosphate hydrolases"/>
    <property type="match status" value="1"/>
</dbReference>
<evidence type="ECO:0000256" key="11">
    <source>
        <dbReference type="ARBA" id="ARBA00039098"/>
    </source>
</evidence>
<comment type="catalytic activity">
    <reaction evidence="13">
        <text>Ni(2+)(out) + ATP + H2O = Ni(2+)(in) + ADP + phosphate + H(+)</text>
        <dbReference type="Rhea" id="RHEA:15557"/>
        <dbReference type="ChEBI" id="CHEBI:15377"/>
        <dbReference type="ChEBI" id="CHEBI:15378"/>
        <dbReference type="ChEBI" id="CHEBI:30616"/>
        <dbReference type="ChEBI" id="CHEBI:43474"/>
        <dbReference type="ChEBI" id="CHEBI:49786"/>
        <dbReference type="ChEBI" id="CHEBI:456216"/>
        <dbReference type="EC" id="7.2.2.11"/>
    </reaction>
    <physiologicalReaction direction="left-to-right" evidence="13">
        <dbReference type="Rhea" id="RHEA:15558"/>
    </physiologicalReaction>
</comment>
<keyword evidence="9" id="KW-0472">Membrane</keyword>
<evidence type="ECO:0000256" key="1">
    <source>
        <dbReference type="ARBA" id="ARBA00004417"/>
    </source>
</evidence>
<evidence type="ECO:0000256" key="7">
    <source>
        <dbReference type="ARBA" id="ARBA00022967"/>
    </source>
</evidence>
<protein>
    <recommendedName>
        <fullName evidence="12">Nickel import system ATP-binding protein NikD</fullName>
        <ecNumber evidence="11">7.2.2.11</ecNumber>
    </recommendedName>
</protein>
<dbReference type="GO" id="GO:0016887">
    <property type="term" value="F:ATP hydrolysis activity"/>
    <property type="evidence" value="ECO:0007669"/>
    <property type="project" value="InterPro"/>
</dbReference>
<dbReference type="InterPro" id="IPR003593">
    <property type="entry name" value="AAA+_ATPase"/>
</dbReference>
<name>A0A2U9SA47_9PROT</name>
<evidence type="ECO:0000313" key="16">
    <source>
        <dbReference type="Proteomes" id="UP000249605"/>
    </source>
</evidence>
<geneLocation type="plasmid" evidence="15 16">
    <name>unnamed7</name>
</geneLocation>
<evidence type="ECO:0000256" key="6">
    <source>
        <dbReference type="ARBA" id="ARBA00022840"/>
    </source>
</evidence>
<dbReference type="EC" id="7.2.2.11" evidence="11"/>
<evidence type="ECO:0000256" key="9">
    <source>
        <dbReference type="ARBA" id="ARBA00023136"/>
    </source>
</evidence>
<keyword evidence="8" id="KW-0406">Ion transport</keyword>
<evidence type="ECO:0000256" key="10">
    <source>
        <dbReference type="ARBA" id="ARBA00038669"/>
    </source>
</evidence>